<dbReference type="Proteomes" id="UP000275048">
    <property type="component" value="Unassembled WGS sequence"/>
</dbReference>
<evidence type="ECO:0000313" key="2">
    <source>
        <dbReference type="Proteomes" id="UP000275048"/>
    </source>
</evidence>
<dbReference type="OrthoDB" id="4981254at2"/>
<name>A0A3M8A4M5_9MICO</name>
<dbReference type="Pfam" id="PF10745">
    <property type="entry name" value="DUF2530"/>
    <property type="match status" value="1"/>
</dbReference>
<gene>
    <name evidence="1" type="ORF">EDM22_14820</name>
</gene>
<evidence type="ECO:0000313" key="1">
    <source>
        <dbReference type="EMBL" id="RNB46076.1"/>
    </source>
</evidence>
<reference evidence="1 2" key="1">
    <citation type="submission" date="2018-10" db="EMBL/GenBank/DDBJ databases">
        <title>Isolation, diversity and antibacterial activity of antinobacteria from the wheat rhizosphere soil.</title>
        <authorList>
            <person name="Sun T."/>
        </authorList>
    </citation>
    <scope>NUCLEOTIDE SEQUENCE [LARGE SCALE GENOMIC DNA]</scope>
    <source>
        <strain evidence="1 2">SJ-23</strain>
    </source>
</reference>
<dbReference type="PROSITE" id="PS51257">
    <property type="entry name" value="PROKAR_LIPOPROTEIN"/>
    <property type="match status" value="1"/>
</dbReference>
<proteinExistence type="predicted"/>
<comment type="caution">
    <text evidence="1">The sequence shown here is derived from an EMBL/GenBank/DDBJ whole genome shotgun (WGS) entry which is preliminary data.</text>
</comment>
<protein>
    <submittedName>
        <fullName evidence="1">DUF2530 domain-containing protein</fullName>
    </submittedName>
</protein>
<organism evidence="1 2">
    <name type="scientific">Agromyces tardus</name>
    <dbReference type="NCBI Taxonomy" id="2583849"/>
    <lineage>
        <taxon>Bacteria</taxon>
        <taxon>Bacillati</taxon>
        <taxon>Actinomycetota</taxon>
        <taxon>Actinomycetes</taxon>
        <taxon>Micrococcales</taxon>
        <taxon>Microbacteriaceae</taxon>
        <taxon>Agromyces</taxon>
    </lineage>
</organism>
<dbReference type="AlphaFoldDB" id="A0A3M8A4M5"/>
<dbReference type="EMBL" id="RHHB01000038">
    <property type="protein sequence ID" value="RNB46076.1"/>
    <property type="molecule type" value="Genomic_DNA"/>
</dbReference>
<dbReference type="InterPro" id="IPR019681">
    <property type="entry name" value="DUF2530"/>
</dbReference>
<sequence>MSEAERRPDPAPARTDARKALAVGTAAWLVVLIGCLVAQSALDANGFGWFTAAAAIGLGLGVIGLVVVQLRRRRERRSED</sequence>
<accession>A0A3M8A4M5</accession>
<keyword evidence="2" id="KW-1185">Reference proteome</keyword>